<evidence type="ECO:0000313" key="3">
    <source>
        <dbReference type="EMBL" id="EFM09430.1"/>
    </source>
</evidence>
<dbReference type="Proteomes" id="UP000005387">
    <property type="component" value="Unassembled WGS sequence"/>
</dbReference>
<dbReference type="eggNOG" id="COG2963">
    <property type="taxonomic scope" value="Bacteria"/>
</dbReference>
<evidence type="ECO:0000313" key="6">
    <source>
        <dbReference type="Proteomes" id="UP000005387"/>
    </source>
</evidence>
<keyword evidence="6" id="KW-1185">Reference proteome</keyword>
<dbReference type="STRING" id="717606.PaecuDRAFT_2602"/>
<accession>E0IAB3</accession>
<evidence type="ECO:0000313" key="4">
    <source>
        <dbReference type="EMBL" id="EFM10478.1"/>
    </source>
</evidence>
<dbReference type="EMBL" id="AEDD01000011">
    <property type="protein sequence ID" value="EFM09395.1"/>
    <property type="molecule type" value="Genomic_DNA"/>
</dbReference>
<evidence type="ECO:0000313" key="5">
    <source>
        <dbReference type="EMBL" id="EFM10690.1"/>
    </source>
</evidence>
<organism evidence="5 6">
    <name type="scientific">Paenibacillus curdlanolyticus YK9</name>
    <dbReference type="NCBI Taxonomy" id="717606"/>
    <lineage>
        <taxon>Bacteria</taxon>
        <taxon>Bacillati</taxon>
        <taxon>Bacillota</taxon>
        <taxon>Bacilli</taxon>
        <taxon>Bacillales</taxon>
        <taxon>Paenibacillaceae</taxon>
        <taxon>Paenibacillus</taxon>
    </lineage>
</organism>
<dbReference type="GO" id="GO:0004803">
    <property type="term" value="F:transposase activity"/>
    <property type="evidence" value="ECO:0007669"/>
    <property type="project" value="InterPro"/>
</dbReference>
<reference evidence="5 6" key="1">
    <citation type="submission" date="2010-07" db="EMBL/GenBank/DDBJ databases">
        <title>The draft genome of Paenibacillus curdlanolyticus YK9.</title>
        <authorList>
            <consortium name="US DOE Joint Genome Institute (JGI-PGF)"/>
            <person name="Lucas S."/>
            <person name="Copeland A."/>
            <person name="Lapidus A."/>
            <person name="Cheng J.-F."/>
            <person name="Bruce D."/>
            <person name="Goodwin L."/>
            <person name="Pitluck S."/>
            <person name="Land M.L."/>
            <person name="Hauser L."/>
            <person name="Chang Y.-J."/>
            <person name="Jeffries C."/>
            <person name="Anderson I.J."/>
            <person name="Johnson E."/>
            <person name="Loganathan U."/>
            <person name="Mulhopadhyay B."/>
            <person name="Kyrpides N."/>
            <person name="Woyke T.J."/>
        </authorList>
    </citation>
    <scope>NUCLEOTIDE SEQUENCE [LARGE SCALE GENOMIC DNA]</scope>
    <source>
        <strain evidence="5 6">YK9</strain>
    </source>
</reference>
<protein>
    <submittedName>
        <fullName evidence="5">Transposase IS3/IS911 family protein</fullName>
    </submittedName>
</protein>
<feature type="coiled-coil region" evidence="1">
    <location>
        <begin position="62"/>
        <end position="96"/>
    </location>
</feature>
<dbReference type="Gene3D" id="1.10.10.60">
    <property type="entry name" value="Homeodomain-like"/>
    <property type="match status" value="1"/>
</dbReference>
<dbReference type="AlphaFoldDB" id="E0IAB3"/>
<name>E0IAB3_9BACL</name>
<proteinExistence type="predicted"/>
<sequence>MSEHRKRFTEEFKKQTVKYVQEQTKSIADICEELGIAKSTVHQWMNQFRQFENESVNLPEKIRQLEAQNKSKDRELADLREEMAILKKALHIFSKERN</sequence>
<dbReference type="EMBL" id="AEDD01000006">
    <property type="protein sequence ID" value="EFM10690.1"/>
    <property type="molecule type" value="Genomic_DNA"/>
</dbReference>
<dbReference type="EMBL" id="AEDD01000007">
    <property type="protein sequence ID" value="EFM10478.1"/>
    <property type="molecule type" value="Genomic_DNA"/>
</dbReference>
<dbReference type="EMBL" id="AEDD01000011">
    <property type="protein sequence ID" value="EFM09430.1"/>
    <property type="molecule type" value="Genomic_DNA"/>
</dbReference>
<dbReference type="InterPro" id="IPR002514">
    <property type="entry name" value="Transposase_8"/>
</dbReference>
<dbReference type="Pfam" id="PF01527">
    <property type="entry name" value="HTH_Tnp_1"/>
    <property type="match status" value="1"/>
</dbReference>
<keyword evidence="1" id="KW-0175">Coiled coil</keyword>
<dbReference type="InterPro" id="IPR009057">
    <property type="entry name" value="Homeodomain-like_sf"/>
</dbReference>
<dbReference type="GO" id="GO:0003677">
    <property type="term" value="F:DNA binding"/>
    <property type="evidence" value="ECO:0007669"/>
    <property type="project" value="InterPro"/>
</dbReference>
<dbReference type="OrthoDB" id="4379323at2"/>
<gene>
    <name evidence="5" type="ORF">PaecuDRAFT_2602</name>
    <name evidence="4" type="ORF">PaecuDRAFT_2914</name>
    <name evidence="2" type="ORF">PaecuDRAFT_3932</name>
    <name evidence="3" type="ORF">PaecuDRAFT_3967</name>
</gene>
<evidence type="ECO:0000256" key="1">
    <source>
        <dbReference type="SAM" id="Coils"/>
    </source>
</evidence>
<evidence type="ECO:0000313" key="2">
    <source>
        <dbReference type="EMBL" id="EFM09395.1"/>
    </source>
</evidence>
<dbReference type="RefSeq" id="WP_006038594.1">
    <property type="nucleotide sequence ID" value="NZ_AEDD01000006.1"/>
</dbReference>
<dbReference type="GO" id="GO:0006313">
    <property type="term" value="P:DNA transposition"/>
    <property type="evidence" value="ECO:0007669"/>
    <property type="project" value="InterPro"/>
</dbReference>
<dbReference type="SUPFAM" id="SSF46689">
    <property type="entry name" value="Homeodomain-like"/>
    <property type="match status" value="1"/>
</dbReference>